<dbReference type="GO" id="GO:0140359">
    <property type="term" value="F:ABC-type transporter activity"/>
    <property type="evidence" value="ECO:0007669"/>
    <property type="project" value="InterPro"/>
</dbReference>
<dbReference type="InterPro" id="IPR027417">
    <property type="entry name" value="P-loop_NTPase"/>
</dbReference>
<evidence type="ECO:0000259" key="3">
    <source>
        <dbReference type="PROSITE" id="PS50893"/>
    </source>
</evidence>
<dbReference type="VEuPathDB" id="VectorBase:HLOH_041147"/>
<reference evidence="4 5" key="1">
    <citation type="journal article" date="2020" name="Cell">
        <title>Large-Scale Comparative Analyses of Tick Genomes Elucidate Their Genetic Diversity and Vector Capacities.</title>
        <authorList>
            <consortium name="Tick Genome and Microbiome Consortium (TIGMIC)"/>
            <person name="Jia N."/>
            <person name="Wang J."/>
            <person name="Shi W."/>
            <person name="Du L."/>
            <person name="Sun Y."/>
            <person name="Zhan W."/>
            <person name="Jiang J.F."/>
            <person name="Wang Q."/>
            <person name="Zhang B."/>
            <person name="Ji P."/>
            <person name="Bell-Sakyi L."/>
            <person name="Cui X.M."/>
            <person name="Yuan T.T."/>
            <person name="Jiang B.G."/>
            <person name="Yang W.F."/>
            <person name="Lam T.T."/>
            <person name="Chang Q.C."/>
            <person name="Ding S.J."/>
            <person name="Wang X.J."/>
            <person name="Zhu J.G."/>
            <person name="Ruan X.D."/>
            <person name="Zhao L."/>
            <person name="Wei J.T."/>
            <person name="Ye R.Z."/>
            <person name="Que T.C."/>
            <person name="Du C.H."/>
            <person name="Zhou Y.H."/>
            <person name="Cheng J.X."/>
            <person name="Dai P.F."/>
            <person name="Guo W.B."/>
            <person name="Han X.H."/>
            <person name="Huang E.J."/>
            <person name="Li L.F."/>
            <person name="Wei W."/>
            <person name="Gao Y.C."/>
            <person name="Liu J.Z."/>
            <person name="Shao H.Z."/>
            <person name="Wang X."/>
            <person name="Wang C.C."/>
            <person name="Yang T.C."/>
            <person name="Huo Q.B."/>
            <person name="Li W."/>
            <person name="Chen H.Y."/>
            <person name="Chen S.E."/>
            <person name="Zhou L.G."/>
            <person name="Ni X.B."/>
            <person name="Tian J.H."/>
            <person name="Sheng Y."/>
            <person name="Liu T."/>
            <person name="Pan Y.S."/>
            <person name="Xia L.Y."/>
            <person name="Li J."/>
            <person name="Zhao F."/>
            <person name="Cao W.C."/>
        </authorList>
    </citation>
    <scope>NUCLEOTIDE SEQUENCE [LARGE SCALE GENOMIC DNA]</scope>
    <source>
        <strain evidence="4">HaeL-2018</strain>
    </source>
</reference>
<evidence type="ECO:0000256" key="2">
    <source>
        <dbReference type="ARBA" id="ARBA00022840"/>
    </source>
</evidence>
<dbReference type="PANTHER" id="PTHR19229:SF250">
    <property type="entry name" value="ABC TRANSPORTER DOMAIN-CONTAINING PROTEIN-RELATED"/>
    <property type="match status" value="1"/>
</dbReference>
<organism evidence="4 5">
    <name type="scientific">Haemaphysalis longicornis</name>
    <name type="common">Bush tick</name>
    <dbReference type="NCBI Taxonomy" id="44386"/>
    <lineage>
        <taxon>Eukaryota</taxon>
        <taxon>Metazoa</taxon>
        <taxon>Ecdysozoa</taxon>
        <taxon>Arthropoda</taxon>
        <taxon>Chelicerata</taxon>
        <taxon>Arachnida</taxon>
        <taxon>Acari</taxon>
        <taxon>Parasitiformes</taxon>
        <taxon>Ixodida</taxon>
        <taxon>Ixodoidea</taxon>
        <taxon>Ixodidae</taxon>
        <taxon>Haemaphysalinae</taxon>
        <taxon>Haemaphysalis</taxon>
    </lineage>
</organism>
<dbReference type="SMART" id="SM00382">
    <property type="entry name" value="AAA"/>
    <property type="match status" value="1"/>
</dbReference>
<accession>A0A9J6FQT4</accession>
<protein>
    <recommendedName>
        <fullName evidence="3">ABC transporter domain-containing protein</fullName>
    </recommendedName>
</protein>
<name>A0A9J6FQT4_HAELO</name>
<evidence type="ECO:0000313" key="5">
    <source>
        <dbReference type="Proteomes" id="UP000821853"/>
    </source>
</evidence>
<dbReference type="InterPro" id="IPR003439">
    <property type="entry name" value="ABC_transporter-like_ATP-bd"/>
</dbReference>
<dbReference type="InterPro" id="IPR026082">
    <property type="entry name" value="ABCA"/>
</dbReference>
<dbReference type="Gene3D" id="3.40.50.300">
    <property type="entry name" value="P-loop containing nucleotide triphosphate hydrolases"/>
    <property type="match status" value="1"/>
</dbReference>
<comment type="caution">
    <text evidence="4">The sequence shown here is derived from an EMBL/GenBank/DDBJ whole genome shotgun (WGS) entry which is preliminary data.</text>
</comment>
<evidence type="ECO:0000256" key="1">
    <source>
        <dbReference type="ARBA" id="ARBA00022741"/>
    </source>
</evidence>
<gene>
    <name evidence="4" type="ORF">HPB48_009820</name>
</gene>
<dbReference type="EMBL" id="JABSTR010000004">
    <property type="protein sequence ID" value="KAH9368582.1"/>
    <property type="molecule type" value="Genomic_DNA"/>
</dbReference>
<dbReference type="Pfam" id="PF00005">
    <property type="entry name" value="ABC_tran"/>
    <property type="match status" value="1"/>
</dbReference>
<keyword evidence="1" id="KW-0547">Nucleotide-binding</keyword>
<dbReference type="GO" id="GO:0016020">
    <property type="term" value="C:membrane"/>
    <property type="evidence" value="ECO:0007669"/>
    <property type="project" value="InterPro"/>
</dbReference>
<dbReference type="SUPFAM" id="SSF52540">
    <property type="entry name" value="P-loop containing nucleoside triphosphate hydrolases"/>
    <property type="match status" value="1"/>
</dbReference>
<dbReference type="InterPro" id="IPR003593">
    <property type="entry name" value="AAA+_ATPase"/>
</dbReference>
<dbReference type="Proteomes" id="UP000821853">
    <property type="component" value="Chromosome 2"/>
</dbReference>
<keyword evidence="2" id="KW-0067">ATP-binding</keyword>
<dbReference type="PROSITE" id="PS50893">
    <property type="entry name" value="ABC_TRANSPORTER_2"/>
    <property type="match status" value="1"/>
</dbReference>
<dbReference type="GO" id="GO:0016887">
    <property type="term" value="F:ATP hydrolysis activity"/>
    <property type="evidence" value="ECO:0007669"/>
    <property type="project" value="InterPro"/>
</dbReference>
<dbReference type="AlphaFoldDB" id="A0A9J6FQT4"/>
<keyword evidence="5" id="KW-1185">Reference proteome</keyword>
<dbReference type="GO" id="GO:0005319">
    <property type="term" value="F:lipid transporter activity"/>
    <property type="evidence" value="ECO:0007669"/>
    <property type="project" value="TreeGrafter"/>
</dbReference>
<proteinExistence type="predicted"/>
<sequence>MLEAAVLTEPCTACAQAEYWLGKRSKVLEVSSPELPKAEVEELPEGLTVVVEAERVYKDYSRIKAVHNVSLKALDNQITAILGLTGAGKTTLIRLFAGIVAPTTGRVTVCGQDTVLGRAFIRTVASFCPRKAVFSADLTVWEHLMLFAAIKGVSLREMSTRAKEVLAELEFHEKLHSFPHLLTENAKKRLLLAIALLSRPRVLFLDEPTELLDEEERREVWDLLGNMRDRCAIILTTSLTEEADMLGDRVAIMSHGRLRCCGTPTFLKKSHGTGYEIRFPNNDDVRAIEQDLLAIVRGRTAQARILHTPRDVIISLGIKDTRGFPDMFKRLEDTCRQHGIKGMRVTVSTLEDVFLKYAFGRECAYSIIPVTLDGQVTTAASISAFCPEISAKEAIGLAMTHILSLLPTANADTALLLNGPVGMLP</sequence>
<evidence type="ECO:0000313" key="4">
    <source>
        <dbReference type="EMBL" id="KAH9368582.1"/>
    </source>
</evidence>
<dbReference type="PANTHER" id="PTHR19229">
    <property type="entry name" value="ATP-BINDING CASSETTE TRANSPORTER SUBFAMILY A ABCA"/>
    <property type="match status" value="1"/>
</dbReference>
<dbReference type="OrthoDB" id="6506776at2759"/>
<feature type="domain" description="ABC transporter" evidence="3">
    <location>
        <begin position="51"/>
        <end position="280"/>
    </location>
</feature>
<dbReference type="GO" id="GO:0005524">
    <property type="term" value="F:ATP binding"/>
    <property type="evidence" value="ECO:0007669"/>
    <property type="project" value="UniProtKB-KW"/>
</dbReference>